<dbReference type="GO" id="GO:0008482">
    <property type="term" value="F:sulfite oxidase activity"/>
    <property type="evidence" value="ECO:0007669"/>
    <property type="project" value="TreeGrafter"/>
</dbReference>
<accession>A0A7J7IDY0</accession>
<dbReference type="InterPro" id="IPR036374">
    <property type="entry name" value="OxRdtase_Mopterin-bd_sf"/>
</dbReference>
<protein>
    <submittedName>
        <fullName evidence="1">Uncharacterized protein</fullName>
    </submittedName>
</protein>
<organism evidence="1 2">
    <name type="scientific">Cyanidiococcus yangmingshanensis</name>
    <dbReference type="NCBI Taxonomy" id="2690220"/>
    <lineage>
        <taxon>Eukaryota</taxon>
        <taxon>Rhodophyta</taxon>
        <taxon>Bangiophyceae</taxon>
        <taxon>Cyanidiales</taxon>
        <taxon>Cyanidiaceae</taxon>
        <taxon>Cyanidiococcus</taxon>
    </lineage>
</organism>
<dbReference type="InterPro" id="IPR008335">
    <property type="entry name" value="Mopterin_OxRdtase_euk"/>
</dbReference>
<dbReference type="PANTHER" id="PTHR19372">
    <property type="entry name" value="SULFITE REDUCTASE"/>
    <property type="match status" value="1"/>
</dbReference>
<name>A0A7J7IDY0_9RHOD</name>
<dbReference type="OrthoDB" id="432685at2759"/>
<keyword evidence="2" id="KW-1185">Reference proteome</keyword>
<sequence>MPSANHGRDSPIADETATLSVLWGNKLSITSLERLDPATLLEDMKRQEQALDDGIYPVDNRDRKTPDDWVPRHEAMVRLTGRHPFNAEPPLCLLNQDLTTSDLHYVRNHGAVPRLAVSSHRVEVSGLVGCPGSFSSLIAAADRSARHDSGDTRLCLAIVAKS</sequence>
<dbReference type="GO" id="GO:0043546">
    <property type="term" value="F:molybdopterin cofactor binding"/>
    <property type="evidence" value="ECO:0007669"/>
    <property type="project" value="TreeGrafter"/>
</dbReference>
<evidence type="ECO:0000313" key="1">
    <source>
        <dbReference type="EMBL" id="KAF6000940.1"/>
    </source>
</evidence>
<comment type="caution">
    <text evidence="1">The sequence shown here is derived from an EMBL/GenBank/DDBJ whole genome shotgun (WGS) entry which is preliminary data.</text>
</comment>
<reference evidence="1 2" key="1">
    <citation type="journal article" date="2020" name="J. Phycol.">
        <title>Comparative genome analysis reveals Cyanidiococcus gen. nov., a new extremophilic red algal genus sister to Cyanidioschyzon (Cyanidioschyzonaceae, Rhodophyta).</title>
        <authorList>
            <person name="Liu S.-L."/>
            <person name="Chiang Y.-R."/>
            <person name="Yoon H.S."/>
            <person name="Fu H.-Y."/>
        </authorList>
    </citation>
    <scope>NUCLEOTIDE SEQUENCE [LARGE SCALE GENOMIC DNA]</scope>
    <source>
        <strain evidence="1 2">THAL066</strain>
    </source>
</reference>
<proteinExistence type="predicted"/>
<dbReference type="Proteomes" id="UP000530660">
    <property type="component" value="Unassembled WGS sequence"/>
</dbReference>
<dbReference type="EMBL" id="VWRR01000017">
    <property type="protein sequence ID" value="KAF6000940.1"/>
    <property type="molecule type" value="Genomic_DNA"/>
</dbReference>
<dbReference type="AlphaFoldDB" id="A0A7J7IDY0"/>
<evidence type="ECO:0000313" key="2">
    <source>
        <dbReference type="Proteomes" id="UP000530660"/>
    </source>
</evidence>
<dbReference type="GO" id="GO:0020037">
    <property type="term" value="F:heme binding"/>
    <property type="evidence" value="ECO:0007669"/>
    <property type="project" value="TreeGrafter"/>
</dbReference>
<dbReference type="SUPFAM" id="SSF56524">
    <property type="entry name" value="Oxidoreductase molybdopterin-binding domain"/>
    <property type="match status" value="1"/>
</dbReference>
<dbReference type="PANTHER" id="PTHR19372:SF7">
    <property type="entry name" value="SULFITE OXIDASE, MITOCHONDRIAL"/>
    <property type="match status" value="1"/>
</dbReference>
<gene>
    <name evidence="1" type="ORF">F1559_003224</name>
</gene>
<dbReference type="Gene3D" id="3.90.420.10">
    <property type="entry name" value="Oxidoreductase, molybdopterin-binding domain"/>
    <property type="match status" value="1"/>
</dbReference>
<dbReference type="PRINTS" id="PR00407">
    <property type="entry name" value="EUMOPTERIN"/>
</dbReference>
<dbReference type="GO" id="GO:0006790">
    <property type="term" value="P:sulfur compound metabolic process"/>
    <property type="evidence" value="ECO:0007669"/>
    <property type="project" value="TreeGrafter"/>
</dbReference>